<dbReference type="EnsemblPlants" id="OGLUM08G11340.1">
    <property type="protein sequence ID" value="OGLUM08G11340.1"/>
    <property type="gene ID" value="OGLUM08G11340"/>
</dbReference>
<reference evidence="5" key="1">
    <citation type="submission" date="2015-04" db="UniProtKB">
        <authorList>
            <consortium name="EnsemblPlants"/>
        </authorList>
    </citation>
    <scope>IDENTIFICATION</scope>
</reference>
<dbReference type="InterPro" id="IPR027356">
    <property type="entry name" value="NPH3_dom"/>
</dbReference>
<dbReference type="HOGENOM" id="CLU_176557_0_0_1"/>
<dbReference type="Gramene" id="OGLUM08G11340.1">
    <property type="protein sequence ID" value="OGLUM08G11340.1"/>
    <property type="gene ID" value="OGLUM08G11340"/>
</dbReference>
<keyword evidence="6" id="KW-1185">Reference proteome</keyword>
<dbReference type="InterPro" id="IPR043454">
    <property type="entry name" value="NPH3/RPT2-like"/>
</dbReference>
<dbReference type="Proteomes" id="UP000026961">
    <property type="component" value="Chromosome 8"/>
</dbReference>
<sequence length="124" mass="13740">MVGANTSLLLELESMVARRLDQATLGVVMIPCTALLDVPLVMCLVRGFLKDATRMARLVDAYLVESALEARLRPAEFEESSPAPYGLKYYDLVEGKGPTAVKDSIVQVKYHIKQVEKFVSYSVM</sequence>
<evidence type="ECO:0000256" key="2">
    <source>
        <dbReference type="PROSITE-ProRule" id="PRU00982"/>
    </source>
</evidence>
<organism evidence="5">
    <name type="scientific">Oryza glumipatula</name>
    <dbReference type="NCBI Taxonomy" id="40148"/>
    <lineage>
        <taxon>Eukaryota</taxon>
        <taxon>Viridiplantae</taxon>
        <taxon>Streptophyta</taxon>
        <taxon>Embryophyta</taxon>
        <taxon>Tracheophyta</taxon>
        <taxon>Spermatophyta</taxon>
        <taxon>Magnoliopsida</taxon>
        <taxon>Liliopsida</taxon>
        <taxon>Poales</taxon>
        <taxon>Poaceae</taxon>
        <taxon>BOP clade</taxon>
        <taxon>Oryzoideae</taxon>
        <taxon>Oryzeae</taxon>
        <taxon>Oryzinae</taxon>
        <taxon>Oryza</taxon>
    </lineage>
</organism>
<keyword evidence="3" id="KW-1133">Transmembrane helix</keyword>
<keyword evidence="3" id="KW-0812">Transmembrane</keyword>
<reference evidence="5" key="2">
    <citation type="submission" date="2018-05" db="EMBL/GenBank/DDBJ databases">
        <title>OgluRS3 (Oryza glumaepatula Reference Sequence Version 3).</title>
        <authorList>
            <person name="Zhang J."/>
            <person name="Kudrna D."/>
            <person name="Lee S."/>
            <person name="Talag J."/>
            <person name="Welchert J."/>
            <person name="Wing R.A."/>
        </authorList>
    </citation>
    <scope>NUCLEOTIDE SEQUENCE [LARGE SCALE GENOMIC DNA]</scope>
</reference>
<dbReference type="GO" id="GO:0016567">
    <property type="term" value="P:protein ubiquitination"/>
    <property type="evidence" value="ECO:0007669"/>
    <property type="project" value="UniProtKB-UniPathway"/>
</dbReference>
<dbReference type="PROSITE" id="PS51649">
    <property type="entry name" value="NPH3"/>
    <property type="match status" value="1"/>
</dbReference>
<name>A0A0E0ATY1_9ORYZ</name>
<accession>A0A0E0ATY1</accession>
<feature type="domain" description="NPH3" evidence="4">
    <location>
        <begin position="1"/>
        <end position="124"/>
    </location>
</feature>
<evidence type="ECO:0000259" key="4">
    <source>
        <dbReference type="PROSITE" id="PS51649"/>
    </source>
</evidence>
<dbReference type="PANTHER" id="PTHR32370">
    <property type="entry name" value="OS12G0117600 PROTEIN"/>
    <property type="match status" value="1"/>
</dbReference>
<dbReference type="STRING" id="40148.A0A0E0ATY1"/>
<comment type="similarity">
    <text evidence="2">Belongs to the NPH3 family.</text>
</comment>
<feature type="transmembrane region" description="Helical" evidence="3">
    <location>
        <begin position="23"/>
        <end position="49"/>
    </location>
</feature>
<evidence type="ECO:0000313" key="6">
    <source>
        <dbReference type="Proteomes" id="UP000026961"/>
    </source>
</evidence>
<dbReference type="AlphaFoldDB" id="A0A0E0ATY1"/>
<protein>
    <recommendedName>
        <fullName evidence="4">NPH3 domain-containing protein</fullName>
    </recommendedName>
</protein>
<proteinExistence type="inferred from homology"/>
<evidence type="ECO:0000256" key="1">
    <source>
        <dbReference type="ARBA" id="ARBA00022786"/>
    </source>
</evidence>
<evidence type="ECO:0000256" key="3">
    <source>
        <dbReference type="SAM" id="Phobius"/>
    </source>
</evidence>
<keyword evidence="1" id="KW-0833">Ubl conjugation pathway</keyword>
<keyword evidence="3" id="KW-0472">Membrane</keyword>
<evidence type="ECO:0000313" key="5">
    <source>
        <dbReference type="EnsemblPlants" id="OGLUM08G11340.1"/>
    </source>
</evidence>
<dbReference type="Pfam" id="PF03000">
    <property type="entry name" value="NPH3"/>
    <property type="match status" value="1"/>
</dbReference>
<dbReference type="UniPathway" id="UPA00143"/>